<feature type="domain" description="RSE1/DDB1/CPSF1 second beta-propeller" evidence="8">
    <location>
        <begin position="481"/>
        <end position="963"/>
    </location>
</feature>
<evidence type="ECO:0000259" key="6">
    <source>
        <dbReference type="Pfam" id="PF03178"/>
    </source>
</evidence>
<dbReference type="Pfam" id="PF23726">
    <property type="entry name" value="Beta-prop_RSE1_2nd"/>
    <property type="match status" value="1"/>
</dbReference>
<feature type="domain" description="RSE1/DDB1/CPSF1 first beta-propeller" evidence="7">
    <location>
        <begin position="67"/>
        <end position="372"/>
    </location>
</feature>
<dbReference type="InterPro" id="IPR004871">
    <property type="entry name" value="RSE1/DDB1/CPSF1_C"/>
</dbReference>
<keyword evidence="10" id="KW-1185">Reference proteome</keyword>
<protein>
    <recommendedName>
        <fullName evidence="4">Cleavage and polyadenylation specificity factor subunit 1</fullName>
    </recommendedName>
</protein>
<reference evidence="9 10" key="1">
    <citation type="submission" date="2020-06" db="EMBL/GenBank/DDBJ databases">
        <authorList>
            <person name="Li R."/>
            <person name="Bekaert M."/>
        </authorList>
    </citation>
    <scope>NUCLEOTIDE SEQUENCE [LARGE SCALE GENOMIC DNA]</scope>
    <source>
        <strain evidence="10">wild</strain>
    </source>
</reference>
<gene>
    <name evidence="9" type="ORF">MCOR_9465</name>
</gene>
<feature type="region of interest" description="Disordered" evidence="5">
    <location>
        <begin position="369"/>
        <end position="389"/>
    </location>
</feature>
<feature type="region of interest" description="Disordered" evidence="5">
    <location>
        <begin position="503"/>
        <end position="527"/>
    </location>
</feature>
<evidence type="ECO:0000313" key="10">
    <source>
        <dbReference type="Proteomes" id="UP000507470"/>
    </source>
</evidence>
<evidence type="ECO:0000256" key="1">
    <source>
        <dbReference type="ARBA" id="ARBA00004123"/>
    </source>
</evidence>
<dbReference type="Proteomes" id="UP000507470">
    <property type="component" value="Unassembled WGS sequence"/>
</dbReference>
<keyword evidence="2" id="KW-0539">Nucleus</keyword>
<comment type="subcellular location">
    <subcellularLocation>
        <location evidence="1">Nucleus</location>
    </subcellularLocation>
</comment>
<dbReference type="InterPro" id="IPR015943">
    <property type="entry name" value="WD40/YVTN_repeat-like_dom_sf"/>
</dbReference>
<evidence type="ECO:0000259" key="8">
    <source>
        <dbReference type="Pfam" id="PF23726"/>
    </source>
</evidence>
<evidence type="ECO:0000259" key="7">
    <source>
        <dbReference type="Pfam" id="PF10433"/>
    </source>
</evidence>
<evidence type="ECO:0000313" key="9">
    <source>
        <dbReference type="EMBL" id="CAC5370759.1"/>
    </source>
</evidence>
<proteinExistence type="inferred from homology"/>
<name>A0A6J8AMH3_MYTCO</name>
<feature type="domain" description="RSE1/DDB1/CPSF1 C-terminal" evidence="6">
    <location>
        <begin position="1138"/>
        <end position="1298"/>
    </location>
</feature>
<dbReference type="InterPro" id="IPR050358">
    <property type="entry name" value="RSE1/DDB1/CFT1"/>
</dbReference>
<dbReference type="Gene3D" id="2.130.10.10">
    <property type="entry name" value="YVTN repeat-like/Quinoprotein amine dehydrogenase"/>
    <property type="match status" value="3"/>
</dbReference>
<dbReference type="GO" id="GO:0005634">
    <property type="term" value="C:nucleus"/>
    <property type="evidence" value="ECO:0007669"/>
    <property type="project" value="UniProtKB-SubCell"/>
</dbReference>
<dbReference type="FunFam" id="1.10.150.910:FF:000005">
    <property type="entry name" value="Cleavage and polyadenylation specific factor 1"/>
    <property type="match status" value="1"/>
</dbReference>
<feature type="compositionally biased region" description="Basic and acidic residues" evidence="5">
    <location>
        <begin position="369"/>
        <end position="381"/>
    </location>
</feature>
<dbReference type="Gene3D" id="1.10.150.910">
    <property type="match status" value="1"/>
</dbReference>
<feature type="compositionally biased region" description="Polar residues" evidence="5">
    <location>
        <begin position="509"/>
        <end position="520"/>
    </location>
</feature>
<dbReference type="PANTHER" id="PTHR10644">
    <property type="entry name" value="DNA REPAIR/RNA PROCESSING CPSF FAMILY"/>
    <property type="match status" value="1"/>
</dbReference>
<dbReference type="Pfam" id="PF03178">
    <property type="entry name" value="CPSF_A"/>
    <property type="match status" value="1"/>
</dbReference>
<comment type="similarity">
    <text evidence="3">Belongs to the CPSF1 family.</text>
</comment>
<accession>A0A6J8AMH3</accession>
<dbReference type="OrthoDB" id="6109at2759"/>
<sequence>MYSVYKQTHPPTGIEHCVYCNFFNTLERNLVIAAVNQLHVYRLNPDTEDDTGKNVSEQNLGSQSFFFQLSVVEYDPSTHDLQTTSLHYFEEPALKDGFAVTYSIPEIRVDPDGRCAAMLIYGTRLVILPFRRDAVIEDSDISGGGKSPIMSSYIIDLKSFDEKITNVKDFQFLHGYYEPTVFMLYEPFPTWAGRTAVRADTCCIAAISLNIQERVNPVIWSMNNLPFDCCKVMAVPKPIGGVMVVAVNSLLYLNQSVPPYGVALNSIASSSTLFPLRTQEGIRIALDCSQAAFMTNDRLVLSLKGGELYVLTLVVDGMRSVRSFHFDKSAASVLTTCMCICEEGFLFLGSRLGNSLLLKYTEKAQDQIELREEPKKEEPPTKKKKVTESEVASDVSQIENLYELEVYGSAENPKGTTIANYSFEVCDNIWNIAPCANIVMGEPAFLSEEFSGTDNPDIELVTTSGYSKNGALSVLQRTIRPQIVTTFELPGCIDMWTVKGELPEEEGGSRTSIEGETTNTEQEDKDSVKDGHAFLILSREDSSMILQTGQEIMELDHSGFSTQTATIFAGNIGDNKYIIQVSPSGVRLLEGVKQLQYLTVEQTSTICQCSVSDPYALLMTEAGMIFLLTLKQDAVSGNSRLSMTKPLLPQHSKILTLCTYKDKSGLFRTKPVNENEVPAPVETKPNRSSIEKVYNMDSSNVDDEDELLYGDTDTSVFSSSMDTSQTEVKSPTKSSRLQNDIKPTYWALVCRENGVLEIYSMPDFKLSYYVKNFPMGQKILVDSVQVKDKLSTGSSSFADRSDKLLGEMPILKEILMVGLGYRKTRPYLMARIEDDFYMYEAFPYFQASIDNHLKLRFKKVQHNLIMKDRKSRKKRIEDEGLPDETIRQQRVARLRYFEDVAGYSGVFVCGPYPHWIFMTTRGSLRIHPMIIDGPITCFSSFHNVNCPKGFFYFNKLGELRITVLPTHLTYDAPWAVRKIPLRCTPHFVAYHPDSKTYAVVTSTPENCNKLPKTTTEERDWDTLEKDERFIYPQLNTYALQLYSPTSWEVVPNTSVVLQEWEVCTTMKNVLLRSEENVHGEENISRGRILILDVIEVVPEPGLPLTKHKIKVLYDKEQKGPVTALAQIQGFLLTAIGQKDIKPLETYTAEYMVDNTQLCFLVSDKMKNILMYAYHPEARESIGGQRLLRKADFNVGSHINSMFRVLCRSDPAVDKRAYNADRKHITYFASLDGTLGFVLPISEKVYRRLLMLQNAMTTQIQHIAGLNPRTYRAVQSIRQELRNPQKNILDGDLLWKYLHLSMMEKTEIAKRIGTSLEQLTDDLMDIDRLTLHF</sequence>
<evidence type="ECO:0000256" key="2">
    <source>
        <dbReference type="ARBA" id="ARBA00023242"/>
    </source>
</evidence>
<evidence type="ECO:0000256" key="3">
    <source>
        <dbReference type="ARBA" id="ARBA00038446"/>
    </source>
</evidence>
<dbReference type="GO" id="GO:0031123">
    <property type="term" value="P:RNA 3'-end processing"/>
    <property type="evidence" value="ECO:0007669"/>
    <property type="project" value="UniProtKB-ARBA"/>
</dbReference>
<organism evidence="9 10">
    <name type="scientific">Mytilus coruscus</name>
    <name type="common">Sea mussel</name>
    <dbReference type="NCBI Taxonomy" id="42192"/>
    <lineage>
        <taxon>Eukaryota</taxon>
        <taxon>Metazoa</taxon>
        <taxon>Spiralia</taxon>
        <taxon>Lophotrochozoa</taxon>
        <taxon>Mollusca</taxon>
        <taxon>Bivalvia</taxon>
        <taxon>Autobranchia</taxon>
        <taxon>Pteriomorphia</taxon>
        <taxon>Mytilida</taxon>
        <taxon>Mytiloidea</taxon>
        <taxon>Mytilidae</taxon>
        <taxon>Mytilinae</taxon>
        <taxon>Mytilus</taxon>
    </lineage>
</organism>
<evidence type="ECO:0000256" key="5">
    <source>
        <dbReference type="SAM" id="MobiDB-lite"/>
    </source>
</evidence>
<dbReference type="EMBL" id="CACVKT020001735">
    <property type="protein sequence ID" value="CAC5370759.1"/>
    <property type="molecule type" value="Genomic_DNA"/>
</dbReference>
<dbReference type="FunFam" id="2.130.10.10:FF:000118">
    <property type="entry name" value="Cleavage and polyadenylation specificity factor subunit 1"/>
    <property type="match status" value="1"/>
</dbReference>
<dbReference type="GO" id="GO:0003676">
    <property type="term" value="F:nucleic acid binding"/>
    <property type="evidence" value="ECO:0007669"/>
    <property type="project" value="InterPro"/>
</dbReference>
<evidence type="ECO:0000256" key="4">
    <source>
        <dbReference type="ARBA" id="ARBA00068483"/>
    </source>
</evidence>
<dbReference type="InterPro" id="IPR018846">
    <property type="entry name" value="Beta-prop_RSE1/DDB1/CPSF1_1st"/>
</dbReference>
<dbReference type="InterPro" id="IPR058543">
    <property type="entry name" value="Beta-prop_RSE1/DDB1/CPSF1_2nd"/>
</dbReference>
<dbReference type="Pfam" id="PF10433">
    <property type="entry name" value="Beta-prop_RSE1_1st"/>
    <property type="match status" value="1"/>
</dbReference>